<protein>
    <recommendedName>
        <fullName evidence="6">Major facilitator superfamily (MFS) profile domain-containing protein</fullName>
    </recommendedName>
</protein>
<evidence type="ECO:0000313" key="8">
    <source>
        <dbReference type="Proteomes" id="UP000790833"/>
    </source>
</evidence>
<dbReference type="Gene3D" id="1.20.1250.20">
    <property type="entry name" value="MFS general substrate transporter like domains"/>
    <property type="match status" value="2"/>
</dbReference>
<dbReference type="GO" id="GO:0016020">
    <property type="term" value="C:membrane"/>
    <property type="evidence" value="ECO:0007669"/>
    <property type="project" value="UniProtKB-SubCell"/>
</dbReference>
<feature type="transmembrane region" description="Helical" evidence="5">
    <location>
        <begin position="64"/>
        <end position="82"/>
    </location>
</feature>
<evidence type="ECO:0000256" key="1">
    <source>
        <dbReference type="ARBA" id="ARBA00004141"/>
    </source>
</evidence>
<evidence type="ECO:0000256" key="4">
    <source>
        <dbReference type="ARBA" id="ARBA00023136"/>
    </source>
</evidence>
<dbReference type="RefSeq" id="XP_043051492.1">
    <property type="nucleotide sequence ID" value="XM_043193104.1"/>
</dbReference>
<dbReference type="EMBL" id="JAHMUF010000002">
    <property type="protein sequence ID" value="KAG7195947.1"/>
    <property type="molecule type" value="Genomic_DNA"/>
</dbReference>
<proteinExistence type="predicted"/>
<keyword evidence="4 5" id="KW-0472">Membrane</keyword>
<feature type="transmembrane region" description="Helical" evidence="5">
    <location>
        <begin position="155"/>
        <end position="177"/>
    </location>
</feature>
<evidence type="ECO:0000256" key="2">
    <source>
        <dbReference type="ARBA" id="ARBA00022692"/>
    </source>
</evidence>
<feature type="transmembrane region" description="Helical" evidence="5">
    <location>
        <begin position="20"/>
        <end position="44"/>
    </location>
</feature>
<evidence type="ECO:0000259" key="6">
    <source>
        <dbReference type="PROSITE" id="PS50850"/>
    </source>
</evidence>
<name>A0A9P8AKI5_9ASCO</name>
<feature type="transmembrane region" description="Helical" evidence="5">
    <location>
        <begin position="183"/>
        <end position="206"/>
    </location>
</feature>
<sequence>MILLNLDERPEVFKTSFAEFVFVVLIMMAQFLVQATTAMALSTLDIISASFEHQTGQVLTYSQQIWFPSSVALTCGTFILVSGRLGDLFGLKHMVMAGWIWMSIWTLINGLLYYSASVPFFIVCRAFSGIGFALSVPSGMGILGRVYPNGPRKHLVFGLLGACGPTGATGGVLLGAICAKYIWWPWYFWIVSITALIFCILSYYFLPDVNNCKTWEDFKFACSQFDFLGSAVGVIALILLIFSLAQAPAAGWDSAYIIVCLVISIALIALFFWLEVKYVAHPFIPRNIYNMKLLLVLLIMTFGWGSFGVWQYIYWRLVIHLRGYNPVLAALGYGPFIFFGIIAALSTSVIFKYVKPSLLISIAATCFMVGCIMLAVTPVHQSYFQMTMGVQFVLAWAMDISFPAASILISDFLPLEHQGMGGSLINTSVNYSNAFFLALSLSVEKLIFDSTQSTIQSYRAAMYFAIGVAALGVFCSIVFIYVQRNDKVGDIMEVEEFEDESEEKLEINKFPTSDILEGHKEQVEFHRRLSQSSALANRMM</sequence>
<dbReference type="PROSITE" id="PS50850">
    <property type="entry name" value="MFS"/>
    <property type="match status" value="1"/>
</dbReference>
<gene>
    <name evidence="7" type="ORF">KQ657_002333</name>
</gene>
<feature type="transmembrane region" description="Helical" evidence="5">
    <location>
        <begin position="227"/>
        <end position="249"/>
    </location>
</feature>
<comment type="caution">
    <text evidence="7">The sequence shown here is derived from an EMBL/GenBank/DDBJ whole genome shotgun (WGS) entry which is preliminary data.</text>
</comment>
<dbReference type="PANTHER" id="PTHR42718">
    <property type="entry name" value="MAJOR FACILITATOR SUPERFAMILY MULTIDRUG TRANSPORTER MFSC"/>
    <property type="match status" value="1"/>
</dbReference>
<dbReference type="PANTHER" id="PTHR42718:SF14">
    <property type="entry name" value="AMINOTRIAZOLE RESISTANCE PROTEIN"/>
    <property type="match status" value="1"/>
</dbReference>
<dbReference type="GO" id="GO:0022857">
    <property type="term" value="F:transmembrane transporter activity"/>
    <property type="evidence" value="ECO:0007669"/>
    <property type="project" value="InterPro"/>
</dbReference>
<evidence type="ECO:0000256" key="3">
    <source>
        <dbReference type="ARBA" id="ARBA00022989"/>
    </source>
</evidence>
<dbReference type="SUPFAM" id="SSF103473">
    <property type="entry name" value="MFS general substrate transporter"/>
    <property type="match status" value="2"/>
</dbReference>
<feature type="transmembrane region" description="Helical" evidence="5">
    <location>
        <begin position="94"/>
        <end position="114"/>
    </location>
</feature>
<feature type="transmembrane region" description="Helical" evidence="5">
    <location>
        <begin position="327"/>
        <end position="351"/>
    </location>
</feature>
<dbReference type="AlphaFoldDB" id="A0A9P8AKI5"/>
<dbReference type="InterPro" id="IPR036259">
    <property type="entry name" value="MFS_trans_sf"/>
</dbReference>
<feature type="domain" description="Major facilitator superfamily (MFS) profile" evidence="6">
    <location>
        <begin position="22"/>
        <end position="484"/>
    </location>
</feature>
<feature type="transmembrane region" description="Helical" evidence="5">
    <location>
        <begin position="294"/>
        <end position="315"/>
    </location>
</feature>
<keyword evidence="3 5" id="KW-1133">Transmembrane helix</keyword>
<dbReference type="GeneID" id="66115707"/>
<feature type="transmembrane region" description="Helical" evidence="5">
    <location>
        <begin position="120"/>
        <end position="143"/>
    </location>
</feature>
<evidence type="ECO:0000313" key="7">
    <source>
        <dbReference type="EMBL" id="KAG7195947.1"/>
    </source>
</evidence>
<feature type="transmembrane region" description="Helical" evidence="5">
    <location>
        <begin position="460"/>
        <end position="482"/>
    </location>
</feature>
<reference evidence="7" key="1">
    <citation type="submission" date="2021-03" db="EMBL/GenBank/DDBJ databases">
        <authorList>
            <person name="Palmer J.M."/>
        </authorList>
    </citation>
    <scope>NUCLEOTIDE SEQUENCE</scope>
    <source>
        <strain evidence="7">ARV_011</strain>
    </source>
</reference>
<dbReference type="InterPro" id="IPR011701">
    <property type="entry name" value="MFS"/>
</dbReference>
<dbReference type="OrthoDB" id="2130629at2759"/>
<feature type="transmembrane region" description="Helical" evidence="5">
    <location>
        <begin position="255"/>
        <end position="274"/>
    </location>
</feature>
<dbReference type="InterPro" id="IPR020846">
    <property type="entry name" value="MFS_dom"/>
</dbReference>
<organism evidence="7 8">
    <name type="scientific">Scheffersomyces spartinae</name>
    <dbReference type="NCBI Taxonomy" id="45513"/>
    <lineage>
        <taxon>Eukaryota</taxon>
        <taxon>Fungi</taxon>
        <taxon>Dikarya</taxon>
        <taxon>Ascomycota</taxon>
        <taxon>Saccharomycotina</taxon>
        <taxon>Pichiomycetes</taxon>
        <taxon>Debaryomycetaceae</taxon>
        <taxon>Scheffersomyces</taxon>
    </lineage>
</organism>
<evidence type="ECO:0000256" key="5">
    <source>
        <dbReference type="SAM" id="Phobius"/>
    </source>
</evidence>
<keyword evidence="8" id="KW-1185">Reference proteome</keyword>
<keyword evidence="2 5" id="KW-0812">Transmembrane</keyword>
<dbReference type="Proteomes" id="UP000790833">
    <property type="component" value="Unassembled WGS sequence"/>
</dbReference>
<dbReference type="Pfam" id="PF07690">
    <property type="entry name" value="MFS_1"/>
    <property type="match status" value="2"/>
</dbReference>
<feature type="transmembrane region" description="Helical" evidence="5">
    <location>
        <begin position="358"/>
        <end position="376"/>
    </location>
</feature>
<accession>A0A9P8AKI5</accession>
<comment type="subcellular location">
    <subcellularLocation>
        <location evidence="1">Membrane</location>
        <topology evidence="1">Multi-pass membrane protein</topology>
    </subcellularLocation>
</comment>